<accession>A0ACC2DJH3</accession>
<dbReference type="Proteomes" id="UP001162992">
    <property type="component" value="Chromosome 6"/>
</dbReference>
<organism evidence="1 2">
    <name type="scientific">Diphasiastrum complanatum</name>
    <name type="common">Issler's clubmoss</name>
    <name type="synonym">Lycopodium complanatum</name>
    <dbReference type="NCBI Taxonomy" id="34168"/>
    <lineage>
        <taxon>Eukaryota</taxon>
        <taxon>Viridiplantae</taxon>
        <taxon>Streptophyta</taxon>
        <taxon>Embryophyta</taxon>
        <taxon>Tracheophyta</taxon>
        <taxon>Lycopodiopsida</taxon>
        <taxon>Lycopodiales</taxon>
        <taxon>Lycopodiaceae</taxon>
        <taxon>Lycopodioideae</taxon>
        <taxon>Diphasiastrum</taxon>
    </lineage>
</organism>
<dbReference type="EMBL" id="CM055097">
    <property type="protein sequence ID" value="KAJ7554431.1"/>
    <property type="molecule type" value="Genomic_DNA"/>
</dbReference>
<protein>
    <submittedName>
        <fullName evidence="1">Uncharacterized protein</fullName>
    </submittedName>
</protein>
<keyword evidence="2" id="KW-1185">Reference proteome</keyword>
<evidence type="ECO:0000313" key="1">
    <source>
        <dbReference type="EMBL" id="KAJ7554431.1"/>
    </source>
</evidence>
<sequence length="93" mass="10517">MLEGKAVVGDSDMPQKMQAHAMRCASRALDLHDVTDCKEIARYIKKEFDESYGPGWQCIVGTSFGSYVTHSCGTFIHFFLERMAFLLFKGMPM</sequence>
<gene>
    <name evidence="1" type="ORF">O6H91_06G140300</name>
</gene>
<reference evidence="2" key="1">
    <citation type="journal article" date="2024" name="Proc. Natl. Acad. Sci. U.S.A.">
        <title>Extraordinary preservation of gene collinearity over three hundred million years revealed in homosporous lycophytes.</title>
        <authorList>
            <person name="Li C."/>
            <person name="Wickell D."/>
            <person name="Kuo L.Y."/>
            <person name="Chen X."/>
            <person name="Nie B."/>
            <person name="Liao X."/>
            <person name="Peng D."/>
            <person name="Ji J."/>
            <person name="Jenkins J."/>
            <person name="Williams M."/>
            <person name="Shu S."/>
            <person name="Plott C."/>
            <person name="Barry K."/>
            <person name="Rajasekar S."/>
            <person name="Grimwood J."/>
            <person name="Han X."/>
            <person name="Sun S."/>
            <person name="Hou Z."/>
            <person name="He W."/>
            <person name="Dai G."/>
            <person name="Sun C."/>
            <person name="Schmutz J."/>
            <person name="Leebens-Mack J.H."/>
            <person name="Li F.W."/>
            <person name="Wang L."/>
        </authorList>
    </citation>
    <scope>NUCLEOTIDE SEQUENCE [LARGE SCALE GENOMIC DNA]</scope>
    <source>
        <strain evidence="2">cv. PW_Plant_1</strain>
    </source>
</reference>
<evidence type="ECO:0000313" key="2">
    <source>
        <dbReference type="Proteomes" id="UP001162992"/>
    </source>
</evidence>
<proteinExistence type="predicted"/>
<comment type="caution">
    <text evidence="1">The sequence shown here is derived from an EMBL/GenBank/DDBJ whole genome shotgun (WGS) entry which is preliminary data.</text>
</comment>
<name>A0ACC2DJH3_DIPCM</name>